<comment type="caution">
    <text evidence="1">The sequence shown here is derived from an EMBL/GenBank/DDBJ whole genome shotgun (WGS) entry which is preliminary data.</text>
</comment>
<reference evidence="1" key="1">
    <citation type="submission" date="2020-10" db="EMBL/GenBank/DDBJ databases">
        <title>Chromosome-scale genome assembly of the Allis shad, Alosa alosa.</title>
        <authorList>
            <person name="Margot Z."/>
            <person name="Christophe K."/>
            <person name="Cabau C."/>
            <person name="Louis A."/>
            <person name="Berthelot C."/>
            <person name="Parey E."/>
            <person name="Roest Crollius H."/>
            <person name="Montfort J."/>
            <person name="Robinson-Rechavi M."/>
            <person name="Bucao C."/>
            <person name="Bouchez O."/>
            <person name="Gislard M."/>
            <person name="Lluch J."/>
            <person name="Milhes M."/>
            <person name="Lampietro C."/>
            <person name="Lopez Roques C."/>
            <person name="Donnadieu C."/>
            <person name="Braasch I."/>
            <person name="Desvignes T."/>
            <person name="Postlethwait J."/>
            <person name="Bobe J."/>
            <person name="Guiguen Y."/>
        </authorList>
    </citation>
    <scope>NUCLEOTIDE SEQUENCE</scope>
    <source>
        <strain evidence="1">M-15738</strain>
        <tissue evidence="1">Blood</tissue>
    </source>
</reference>
<accession>A0AAV6FHC1</accession>
<sequence>MHHTFDTDFLPPCNNAPNKRKDILVVHCLFFEDIGLLKSSKNDDSISRVTKWLCERFPQMAAQNEQNYSMPGASFRNVMSYFRK</sequence>
<dbReference type="EMBL" id="JADWDJ010000024">
    <property type="protein sequence ID" value="KAG5261062.1"/>
    <property type="molecule type" value="Genomic_DNA"/>
</dbReference>
<organism evidence="1 2">
    <name type="scientific">Alosa alosa</name>
    <name type="common">allis shad</name>
    <dbReference type="NCBI Taxonomy" id="278164"/>
    <lineage>
        <taxon>Eukaryota</taxon>
        <taxon>Metazoa</taxon>
        <taxon>Chordata</taxon>
        <taxon>Craniata</taxon>
        <taxon>Vertebrata</taxon>
        <taxon>Euteleostomi</taxon>
        <taxon>Actinopterygii</taxon>
        <taxon>Neopterygii</taxon>
        <taxon>Teleostei</taxon>
        <taxon>Clupei</taxon>
        <taxon>Clupeiformes</taxon>
        <taxon>Clupeoidei</taxon>
        <taxon>Clupeidae</taxon>
        <taxon>Alosa</taxon>
    </lineage>
</organism>
<name>A0AAV6FHC1_9TELE</name>
<proteinExistence type="predicted"/>
<dbReference type="AlphaFoldDB" id="A0AAV6FHC1"/>
<protein>
    <submittedName>
        <fullName evidence="1">Uncharacterized protein</fullName>
    </submittedName>
</protein>
<keyword evidence="2" id="KW-1185">Reference proteome</keyword>
<evidence type="ECO:0000313" key="1">
    <source>
        <dbReference type="EMBL" id="KAG5261062.1"/>
    </source>
</evidence>
<evidence type="ECO:0000313" key="2">
    <source>
        <dbReference type="Proteomes" id="UP000823561"/>
    </source>
</evidence>
<gene>
    <name evidence="1" type="ORF">AALO_G00299570</name>
</gene>
<dbReference type="Proteomes" id="UP000823561">
    <property type="component" value="Chromosome 24"/>
</dbReference>